<feature type="domain" description="Transposase IS200-like" evidence="1">
    <location>
        <begin position="9"/>
        <end position="73"/>
    </location>
</feature>
<dbReference type="GO" id="GO:0004803">
    <property type="term" value="F:transposase activity"/>
    <property type="evidence" value="ECO:0007669"/>
    <property type="project" value="InterPro"/>
</dbReference>
<protein>
    <recommendedName>
        <fullName evidence="1">Transposase IS200-like domain-containing protein</fullName>
    </recommendedName>
</protein>
<gene>
    <name evidence="2" type="ORF">MNBD_GAMMA20-1567</name>
</gene>
<dbReference type="PANTHER" id="PTHR34322">
    <property type="entry name" value="TRANSPOSASE, Y1_TNP DOMAIN-CONTAINING"/>
    <property type="match status" value="1"/>
</dbReference>
<organism evidence="2">
    <name type="scientific">hydrothermal vent metagenome</name>
    <dbReference type="NCBI Taxonomy" id="652676"/>
    <lineage>
        <taxon>unclassified sequences</taxon>
        <taxon>metagenomes</taxon>
        <taxon>ecological metagenomes</taxon>
    </lineage>
</organism>
<sequence>MARMARVVVPNYPHHVTQRGNRRQKTFFCEDDYRYYIDLISEFSRQSGTEVWAYCLMPNHVHLVMVPGEEDGL</sequence>
<reference evidence="2" key="1">
    <citation type="submission" date="2018-06" db="EMBL/GenBank/DDBJ databases">
        <authorList>
            <person name="Zhirakovskaya E."/>
        </authorList>
    </citation>
    <scope>NUCLEOTIDE SEQUENCE</scope>
</reference>
<dbReference type="AlphaFoldDB" id="A0A3B1AXQ1"/>
<evidence type="ECO:0000313" key="2">
    <source>
        <dbReference type="EMBL" id="VAX04038.1"/>
    </source>
</evidence>
<dbReference type="EMBL" id="UOFU01000359">
    <property type="protein sequence ID" value="VAX04038.1"/>
    <property type="molecule type" value="Genomic_DNA"/>
</dbReference>
<dbReference type="SUPFAM" id="SSF143422">
    <property type="entry name" value="Transposase IS200-like"/>
    <property type="match status" value="1"/>
</dbReference>
<dbReference type="InterPro" id="IPR036515">
    <property type="entry name" value="Transposase_17_sf"/>
</dbReference>
<dbReference type="GO" id="GO:0003677">
    <property type="term" value="F:DNA binding"/>
    <property type="evidence" value="ECO:0007669"/>
    <property type="project" value="InterPro"/>
</dbReference>
<proteinExistence type="predicted"/>
<dbReference type="Pfam" id="PF01797">
    <property type="entry name" value="Y1_Tnp"/>
    <property type="match status" value="1"/>
</dbReference>
<dbReference type="GO" id="GO:0006313">
    <property type="term" value="P:DNA transposition"/>
    <property type="evidence" value="ECO:0007669"/>
    <property type="project" value="InterPro"/>
</dbReference>
<evidence type="ECO:0000259" key="1">
    <source>
        <dbReference type="SMART" id="SM01321"/>
    </source>
</evidence>
<name>A0A3B1AXQ1_9ZZZZ</name>
<dbReference type="SMART" id="SM01321">
    <property type="entry name" value="Y1_Tnp"/>
    <property type="match status" value="1"/>
</dbReference>
<feature type="non-terminal residue" evidence="2">
    <location>
        <position position="73"/>
    </location>
</feature>
<accession>A0A3B1AXQ1</accession>
<dbReference type="InterPro" id="IPR002686">
    <property type="entry name" value="Transposase_17"/>
</dbReference>
<dbReference type="PANTHER" id="PTHR34322:SF2">
    <property type="entry name" value="TRANSPOSASE IS200-LIKE DOMAIN-CONTAINING PROTEIN"/>
    <property type="match status" value="1"/>
</dbReference>
<dbReference type="Gene3D" id="3.30.70.1290">
    <property type="entry name" value="Transposase IS200-like"/>
    <property type="match status" value="1"/>
</dbReference>